<evidence type="ECO:0008006" key="4">
    <source>
        <dbReference type="Google" id="ProtNLM"/>
    </source>
</evidence>
<keyword evidence="1" id="KW-0472">Membrane</keyword>
<dbReference type="EMBL" id="BQNB010018681">
    <property type="protein sequence ID" value="GJT77086.1"/>
    <property type="molecule type" value="Genomic_DNA"/>
</dbReference>
<evidence type="ECO:0000313" key="3">
    <source>
        <dbReference type="Proteomes" id="UP001151760"/>
    </source>
</evidence>
<accession>A0ABQ5GN48</accession>
<proteinExistence type="predicted"/>
<reference evidence="2" key="2">
    <citation type="submission" date="2022-01" db="EMBL/GenBank/DDBJ databases">
        <authorList>
            <person name="Yamashiro T."/>
            <person name="Shiraishi A."/>
            <person name="Satake H."/>
            <person name="Nakayama K."/>
        </authorList>
    </citation>
    <scope>NUCLEOTIDE SEQUENCE</scope>
</reference>
<organism evidence="2 3">
    <name type="scientific">Tanacetum coccineum</name>
    <dbReference type="NCBI Taxonomy" id="301880"/>
    <lineage>
        <taxon>Eukaryota</taxon>
        <taxon>Viridiplantae</taxon>
        <taxon>Streptophyta</taxon>
        <taxon>Embryophyta</taxon>
        <taxon>Tracheophyta</taxon>
        <taxon>Spermatophyta</taxon>
        <taxon>Magnoliopsida</taxon>
        <taxon>eudicotyledons</taxon>
        <taxon>Gunneridae</taxon>
        <taxon>Pentapetalae</taxon>
        <taxon>asterids</taxon>
        <taxon>campanulids</taxon>
        <taxon>Asterales</taxon>
        <taxon>Asteraceae</taxon>
        <taxon>Asteroideae</taxon>
        <taxon>Anthemideae</taxon>
        <taxon>Anthemidinae</taxon>
        <taxon>Tanacetum</taxon>
    </lineage>
</organism>
<sequence length="86" mass="9036">MSLSSALIATVALLIIVVVVAVVVVVVVIVVVGIYRPASTVFGQMANPIAVIAPSGRLAWCSASYSAVVGFVCSWKDHHTFLFLYA</sequence>
<feature type="transmembrane region" description="Helical" evidence="1">
    <location>
        <begin position="6"/>
        <end position="35"/>
    </location>
</feature>
<reference evidence="2" key="1">
    <citation type="journal article" date="2022" name="Int. J. Mol. Sci.">
        <title>Draft Genome of Tanacetum Coccineum: Genomic Comparison of Closely Related Tanacetum-Family Plants.</title>
        <authorList>
            <person name="Yamashiro T."/>
            <person name="Shiraishi A."/>
            <person name="Nakayama K."/>
            <person name="Satake H."/>
        </authorList>
    </citation>
    <scope>NUCLEOTIDE SEQUENCE</scope>
</reference>
<protein>
    <recommendedName>
        <fullName evidence="4">Photosystem II reaction center protein Z</fullName>
    </recommendedName>
</protein>
<keyword evidence="1" id="KW-1133">Transmembrane helix</keyword>
<keyword evidence="1" id="KW-0812">Transmembrane</keyword>
<name>A0ABQ5GN48_9ASTR</name>
<evidence type="ECO:0000313" key="2">
    <source>
        <dbReference type="EMBL" id="GJT77086.1"/>
    </source>
</evidence>
<comment type="caution">
    <text evidence="2">The sequence shown here is derived from an EMBL/GenBank/DDBJ whole genome shotgun (WGS) entry which is preliminary data.</text>
</comment>
<keyword evidence="3" id="KW-1185">Reference proteome</keyword>
<gene>
    <name evidence="2" type="ORF">Tco_1043811</name>
</gene>
<dbReference type="Proteomes" id="UP001151760">
    <property type="component" value="Unassembled WGS sequence"/>
</dbReference>
<evidence type="ECO:0000256" key="1">
    <source>
        <dbReference type="SAM" id="Phobius"/>
    </source>
</evidence>